<dbReference type="PANTHER" id="PTHR43685:SF5">
    <property type="entry name" value="GLYCOSYLTRANSFERASE EPSE-RELATED"/>
    <property type="match status" value="1"/>
</dbReference>
<dbReference type="SUPFAM" id="SSF53448">
    <property type="entry name" value="Nucleotide-diphospho-sugar transferases"/>
    <property type="match status" value="1"/>
</dbReference>
<feature type="domain" description="Glycosyltransferase 2-like" evidence="4">
    <location>
        <begin position="9"/>
        <end position="165"/>
    </location>
</feature>
<protein>
    <submittedName>
        <fullName evidence="5">Putative glycosyl transferase</fullName>
    </submittedName>
</protein>
<evidence type="ECO:0000256" key="1">
    <source>
        <dbReference type="ARBA" id="ARBA00006739"/>
    </source>
</evidence>
<evidence type="ECO:0000259" key="4">
    <source>
        <dbReference type="Pfam" id="PF00535"/>
    </source>
</evidence>
<evidence type="ECO:0000256" key="2">
    <source>
        <dbReference type="ARBA" id="ARBA00022676"/>
    </source>
</evidence>
<dbReference type="Proteomes" id="UP000254232">
    <property type="component" value="Unassembled WGS sequence"/>
</dbReference>
<gene>
    <name evidence="5" type="ORF">NCTC11413_01226</name>
</gene>
<dbReference type="Pfam" id="PF00535">
    <property type="entry name" value="Glycos_transf_2"/>
    <property type="match status" value="1"/>
</dbReference>
<dbReference type="GeneID" id="77262590"/>
<accession>A0A377H6H8</accession>
<reference evidence="5 6" key="1">
    <citation type="submission" date="2018-06" db="EMBL/GenBank/DDBJ databases">
        <authorList>
            <consortium name="Pathogen Informatics"/>
            <person name="Doyle S."/>
        </authorList>
    </citation>
    <scope>NUCLEOTIDE SEQUENCE [LARGE SCALE GENOMIC DNA]</scope>
    <source>
        <strain evidence="5 6">NCTC11413</strain>
    </source>
</reference>
<comment type="similarity">
    <text evidence="1">Belongs to the glycosyltransferase 2 family.</text>
</comment>
<dbReference type="EMBL" id="UGGZ01000001">
    <property type="protein sequence ID" value="STO38102.1"/>
    <property type="molecule type" value="Genomic_DNA"/>
</dbReference>
<proteinExistence type="inferred from homology"/>
<evidence type="ECO:0000313" key="6">
    <source>
        <dbReference type="Proteomes" id="UP000254232"/>
    </source>
</evidence>
<sequence>MIKEYPKYSVLMTVYKKDKPQDFLLSLESMCRQTISPSEIVIVKDGPIPQSLQDIIDQCKEKYAIIFNEIQLPINKGLGLALNEGIEHCHNELIARMDADDYSMPQRCEKQLDAFMRNQRLDIVGCSVSEFIDDINNIIGKRSVPLTNNEIYQFARRRDPFNHPTVMYRKSFLKKIGGYSDYRKNQDTDLWIRMLQNHAECLNLDGDLFRFRFDKGTYQKRKSWINTKILIEIRYKAWKSGFNSFGDFFLIACSQTTIYLLPKFIQKILYQYILRR</sequence>
<dbReference type="RefSeq" id="WP_018346547.1">
    <property type="nucleotide sequence ID" value="NZ_UGGZ01000001.1"/>
</dbReference>
<organism evidence="5 6">
    <name type="scientific">Gallibacterium anatis</name>
    <dbReference type="NCBI Taxonomy" id="750"/>
    <lineage>
        <taxon>Bacteria</taxon>
        <taxon>Pseudomonadati</taxon>
        <taxon>Pseudomonadota</taxon>
        <taxon>Gammaproteobacteria</taxon>
        <taxon>Pasteurellales</taxon>
        <taxon>Pasteurellaceae</taxon>
        <taxon>Gallibacterium</taxon>
    </lineage>
</organism>
<dbReference type="Gene3D" id="3.90.550.10">
    <property type="entry name" value="Spore Coat Polysaccharide Biosynthesis Protein SpsA, Chain A"/>
    <property type="match status" value="1"/>
</dbReference>
<name>A0A377H6H8_9PAST</name>
<keyword evidence="2" id="KW-0328">Glycosyltransferase</keyword>
<dbReference type="InterPro" id="IPR050834">
    <property type="entry name" value="Glycosyltransf_2"/>
</dbReference>
<dbReference type="AlphaFoldDB" id="A0A377H6H8"/>
<evidence type="ECO:0000313" key="5">
    <source>
        <dbReference type="EMBL" id="STO38102.1"/>
    </source>
</evidence>
<dbReference type="PANTHER" id="PTHR43685">
    <property type="entry name" value="GLYCOSYLTRANSFERASE"/>
    <property type="match status" value="1"/>
</dbReference>
<dbReference type="InterPro" id="IPR001173">
    <property type="entry name" value="Glyco_trans_2-like"/>
</dbReference>
<dbReference type="InterPro" id="IPR029044">
    <property type="entry name" value="Nucleotide-diphossugar_trans"/>
</dbReference>
<keyword evidence="3 5" id="KW-0808">Transferase</keyword>
<dbReference type="GO" id="GO:0016757">
    <property type="term" value="F:glycosyltransferase activity"/>
    <property type="evidence" value="ECO:0007669"/>
    <property type="project" value="UniProtKB-KW"/>
</dbReference>
<evidence type="ECO:0000256" key="3">
    <source>
        <dbReference type="ARBA" id="ARBA00022679"/>
    </source>
</evidence>